<comment type="caution">
    <text evidence="1">The sequence shown here is derived from an EMBL/GenBank/DDBJ whole genome shotgun (WGS) entry which is preliminary data.</text>
</comment>
<dbReference type="OrthoDB" id="4364803at2759"/>
<evidence type="ECO:0000313" key="2">
    <source>
        <dbReference type="Proteomes" id="UP000266188"/>
    </source>
</evidence>
<organism evidence="1 2">
    <name type="scientific">Aspergillus sclerotialis</name>
    <dbReference type="NCBI Taxonomy" id="2070753"/>
    <lineage>
        <taxon>Eukaryota</taxon>
        <taxon>Fungi</taxon>
        <taxon>Dikarya</taxon>
        <taxon>Ascomycota</taxon>
        <taxon>Pezizomycotina</taxon>
        <taxon>Eurotiomycetes</taxon>
        <taxon>Eurotiomycetidae</taxon>
        <taxon>Eurotiales</taxon>
        <taxon>Aspergillaceae</taxon>
        <taxon>Aspergillus</taxon>
        <taxon>Aspergillus subgen. Polypaecilum</taxon>
    </lineage>
</organism>
<dbReference type="GO" id="GO:0016740">
    <property type="term" value="F:transferase activity"/>
    <property type="evidence" value="ECO:0007669"/>
    <property type="project" value="UniProtKB-KW"/>
</dbReference>
<evidence type="ECO:0000313" key="1">
    <source>
        <dbReference type="EMBL" id="RJE21498.1"/>
    </source>
</evidence>
<protein>
    <submittedName>
        <fullName evidence="1">Phosphotransferase enzyme family</fullName>
    </submittedName>
</protein>
<keyword evidence="1" id="KW-0808">Transferase</keyword>
<accession>A0A3A2ZEB5</accession>
<reference evidence="2" key="1">
    <citation type="submission" date="2017-02" db="EMBL/GenBank/DDBJ databases">
        <authorList>
            <person name="Tafer H."/>
            <person name="Lopandic K."/>
        </authorList>
    </citation>
    <scope>NUCLEOTIDE SEQUENCE [LARGE SCALE GENOMIC DNA]</scope>
    <source>
        <strain evidence="2">CBS 366.77</strain>
    </source>
</reference>
<dbReference type="EMBL" id="MVGC01000224">
    <property type="protein sequence ID" value="RJE21498.1"/>
    <property type="molecule type" value="Genomic_DNA"/>
</dbReference>
<sequence>MTALPWNISGSASPLFFQDKQSAHYRALLAISDLPHPDRSILGAFIEDALNPEEAAQYFLSTTCTGNTDGVPPKKTVSQFLAEWKTLVDKCEQAASVIF</sequence>
<keyword evidence="2" id="KW-1185">Reference proteome</keyword>
<name>A0A3A2ZEB5_9EURO</name>
<dbReference type="AlphaFoldDB" id="A0A3A2ZEB5"/>
<gene>
    <name evidence="1" type="ORF">PHISCL_06160</name>
</gene>
<proteinExistence type="predicted"/>
<dbReference type="Proteomes" id="UP000266188">
    <property type="component" value="Unassembled WGS sequence"/>
</dbReference>